<name>A0ABS5K1K3_9BACT</name>
<dbReference type="SUPFAM" id="SSF160631">
    <property type="entry name" value="SMI1/KNR4-like"/>
    <property type="match status" value="1"/>
</dbReference>
<dbReference type="Gene3D" id="3.40.1580.10">
    <property type="entry name" value="SMI1/KNR4-like"/>
    <property type="match status" value="1"/>
</dbReference>
<proteinExistence type="predicted"/>
<reference evidence="2 3" key="1">
    <citation type="journal article" date="2015" name="Int. J. Syst. Evol. Microbiol.">
        <title>Carboxylicivirga linearis sp. nov., isolated from a sea cucumber culture pond.</title>
        <authorList>
            <person name="Wang F.Q."/>
            <person name="Zhou Y.X."/>
            <person name="Lin X.Z."/>
            <person name="Chen G.J."/>
            <person name="Du Z.J."/>
        </authorList>
    </citation>
    <scope>NUCLEOTIDE SEQUENCE [LARGE SCALE GENOMIC DNA]</scope>
    <source>
        <strain evidence="2 3">FB218</strain>
    </source>
</reference>
<organism evidence="2 3">
    <name type="scientific">Carboxylicivirga linearis</name>
    <dbReference type="NCBI Taxonomy" id="1628157"/>
    <lineage>
        <taxon>Bacteria</taxon>
        <taxon>Pseudomonadati</taxon>
        <taxon>Bacteroidota</taxon>
        <taxon>Bacteroidia</taxon>
        <taxon>Marinilabiliales</taxon>
        <taxon>Marinilabiliaceae</taxon>
        <taxon>Carboxylicivirga</taxon>
    </lineage>
</organism>
<accession>A0ABS5K1K3</accession>
<evidence type="ECO:0000313" key="2">
    <source>
        <dbReference type="EMBL" id="MBS2101029.1"/>
    </source>
</evidence>
<dbReference type="SMART" id="SM00860">
    <property type="entry name" value="SMI1_KNR4"/>
    <property type="match status" value="1"/>
</dbReference>
<evidence type="ECO:0000259" key="1">
    <source>
        <dbReference type="SMART" id="SM00860"/>
    </source>
</evidence>
<dbReference type="RefSeq" id="WP_212220019.1">
    <property type="nucleotide sequence ID" value="NZ_JAGUCO010000035.1"/>
</dbReference>
<dbReference type="InterPro" id="IPR018958">
    <property type="entry name" value="Knr4/Smi1-like_dom"/>
</dbReference>
<sequence>MKIIEEFIDESIERLKSPKFDIFYLDKEDVPSMMVDQAKPERNDELAWKPIKSTVTDSDLEYIENKIGYKYPDSYKYYLKYKHFFELANLSSILLFRHMSDSWKEVLLEQIFDGWPKEDVLERGLIPFADYEDWGLVCFNTTKLNSDGEFQIYVWDHEQSDSEKYLANSFYDMIHEIMKNIK</sequence>
<evidence type="ECO:0000313" key="3">
    <source>
        <dbReference type="Proteomes" id="UP000708576"/>
    </source>
</evidence>
<dbReference type="EMBL" id="JAGUCO010000035">
    <property type="protein sequence ID" value="MBS2101029.1"/>
    <property type="molecule type" value="Genomic_DNA"/>
</dbReference>
<keyword evidence="3" id="KW-1185">Reference proteome</keyword>
<dbReference type="Pfam" id="PF09346">
    <property type="entry name" value="SMI1_KNR4"/>
    <property type="match status" value="1"/>
</dbReference>
<feature type="domain" description="Knr4/Smi1-like" evidence="1">
    <location>
        <begin position="54"/>
        <end position="176"/>
    </location>
</feature>
<dbReference type="Proteomes" id="UP000708576">
    <property type="component" value="Unassembled WGS sequence"/>
</dbReference>
<dbReference type="InterPro" id="IPR037883">
    <property type="entry name" value="Knr4/Smi1-like_sf"/>
</dbReference>
<comment type="caution">
    <text evidence="2">The sequence shown here is derived from an EMBL/GenBank/DDBJ whole genome shotgun (WGS) entry which is preliminary data.</text>
</comment>
<gene>
    <name evidence="2" type="ORF">KEM10_22280</name>
</gene>
<protein>
    <submittedName>
        <fullName evidence="2">SMI1/KNR4 family protein</fullName>
    </submittedName>
</protein>